<proteinExistence type="predicted"/>
<dbReference type="AlphaFoldDB" id="A0A0F8W0T9"/>
<protein>
    <submittedName>
        <fullName evidence="1">Uncharacterized protein</fullName>
    </submittedName>
</protein>
<evidence type="ECO:0000313" key="1">
    <source>
        <dbReference type="EMBL" id="KKK50228.1"/>
    </source>
</evidence>
<name>A0A0F8W0T9_9ZZZZ</name>
<sequence length="53" mass="6500">YFVIIEDRETGEIDIRMKLLKEEMHNLYSIRHLIVERITQILDPEVKRITFKL</sequence>
<comment type="caution">
    <text evidence="1">The sequence shown here is derived from an EMBL/GenBank/DDBJ whole genome shotgun (WGS) entry which is preliminary data.</text>
</comment>
<reference evidence="1" key="1">
    <citation type="journal article" date="2015" name="Nature">
        <title>Complex archaea that bridge the gap between prokaryotes and eukaryotes.</title>
        <authorList>
            <person name="Spang A."/>
            <person name="Saw J.H."/>
            <person name="Jorgensen S.L."/>
            <person name="Zaremba-Niedzwiedzka K."/>
            <person name="Martijn J."/>
            <person name="Lind A.E."/>
            <person name="van Eijk R."/>
            <person name="Schleper C."/>
            <person name="Guy L."/>
            <person name="Ettema T.J."/>
        </authorList>
    </citation>
    <scope>NUCLEOTIDE SEQUENCE</scope>
</reference>
<feature type="non-terminal residue" evidence="1">
    <location>
        <position position="1"/>
    </location>
</feature>
<organism evidence="1">
    <name type="scientific">marine sediment metagenome</name>
    <dbReference type="NCBI Taxonomy" id="412755"/>
    <lineage>
        <taxon>unclassified sequences</taxon>
        <taxon>metagenomes</taxon>
        <taxon>ecological metagenomes</taxon>
    </lineage>
</organism>
<gene>
    <name evidence="1" type="ORF">LCGC14_3127140</name>
</gene>
<accession>A0A0F8W0T9</accession>
<dbReference type="EMBL" id="LAZR01068126">
    <property type="protein sequence ID" value="KKK50228.1"/>
    <property type="molecule type" value="Genomic_DNA"/>
</dbReference>